<comment type="similarity">
    <text evidence="1">Belongs to the LOB domain-containing protein family.</text>
</comment>
<sequence>CKFLRRKCVSGCVFAPLFDAEAGAAHFAAVHRVFGASNASKLLQRVPPHRRPHAVLTMCYEAHARLRDPVFGCISHIFALQQQVVSLEAELGLMQAHLSALDKPRAPTPQSQQSFVSRSFNSFPSGHCPSDQSCLSTLFDPLQLHPMTHAESRCSHPVQQVQNDEVEALAQEYFAKYLHELKFQRPDSPLSDLLHSLTKFS</sequence>
<proteinExistence type="inferred from homology"/>
<feature type="domain" description="LOB" evidence="2">
    <location>
        <begin position="1"/>
        <end position="98"/>
    </location>
</feature>
<gene>
    <name evidence="3" type="primary">LBD30_1</name>
    <name evidence="3" type="ORF">g.80607</name>
</gene>
<dbReference type="InterPro" id="IPR004883">
    <property type="entry name" value="LOB"/>
</dbReference>
<reference evidence="3" key="1">
    <citation type="submission" date="2015-07" db="EMBL/GenBank/DDBJ databases">
        <title>Transcriptome Assembly of Anthurium amnicola.</title>
        <authorList>
            <person name="Suzuki J."/>
        </authorList>
    </citation>
    <scope>NUCLEOTIDE SEQUENCE</scope>
</reference>
<accession>A0A1D1XNJ1</accession>
<dbReference type="PROSITE" id="PS50891">
    <property type="entry name" value="LOB"/>
    <property type="match status" value="1"/>
</dbReference>
<feature type="non-terminal residue" evidence="3">
    <location>
        <position position="1"/>
    </location>
</feature>
<dbReference type="GO" id="GO:0045893">
    <property type="term" value="P:positive regulation of DNA-templated transcription"/>
    <property type="evidence" value="ECO:0007669"/>
    <property type="project" value="TreeGrafter"/>
</dbReference>
<dbReference type="Pfam" id="PF03195">
    <property type="entry name" value="LOB"/>
    <property type="match status" value="1"/>
</dbReference>
<dbReference type="PANTHER" id="PTHR31529:SF4">
    <property type="entry name" value="LOB DOMAIN-CONTAINING PROTEIN 30"/>
    <property type="match status" value="1"/>
</dbReference>
<evidence type="ECO:0000313" key="3">
    <source>
        <dbReference type="EMBL" id="JAT43920.1"/>
    </source>
</evidence>
<evidence type="ECO:0000256" key="1">
    <source>
        <dbReference type="ARBA" id="ARBA00005474"/>
    </source>
</evidence>
<dbReference type="AlphaFoldDB" id="A0A1D1XNJ1"/>
<dbReference type="EMBL" id="GDJX01024016">
    <property type="protein sequence ID" value="JAT43920.1"/>
    <property type="molecule type" value="Transcribed_RNA"/>
</dbReference>
<dbReference type="GO" id="GO:0009755">
    <property type="term" value="P:hormone-mediated signaling pathway"/>
    <property type="evidence" value="ECO:0007669"/>
    <property type="project" value="TreeGrafter"/>
</dbReference>
<name>A0A1D1XNJ1_9ARAE</name>
<dbReference type="GO" id="GO:0005634">
    <property type="term" value="C:nucleus"/>
    <property type="evidence" value="ECO:0007669"/>
    <property type="project" value="TreeGrafter"/>
</dbReference>
<protein>
    <submittedName>
        <fullName evidence="3">LOB domain-containing protein 30</fullName>
    </submittedName>
</protein>
<dbReference type="PANTHER" id="PTHR31529">
    <property type="entry name" value="LOB DOMAIN CONTAINING PROTEIN"/>
    <property type="match status" value="1"/>
</dbReference>
<organism evidence="3">
    <name type="scientific">Anthurium amnicola</name>
    <dbReference type="NCBI Taxonomy" id="1678845"/>
    <lineage>
        <taxon>Eukaryota</taxon>
        <taxon>Viridiplantae</taxon>
        <taxon>Streptophyta</taxon>
        <taxon>Embryophyta</taxon>
        <taxon>Tracheophyta</taxon>
        <taxon>Spermatophyta</taxon>
        <taxon>Magnoliopsida</taxon>
        <taxon>Liliopsida</taxon>
        <taxon>Araceae</taxon>
        <taxon>Pothoideae</taxon>
        <taxon>Potheae</taxon>
        <taxon>Anthurium</taxon>
    </lineage>
</organism>
<evidence type="ECO:0000259" key="2">
    <source>
        <dbReference type="PROSITE" id="PS50891"/>
    </source>
</evidence>